<dbReference type="SUPFAM" id="SSF88713">
    <property type="entry name" value="Glycoside hydrolase/deacetylase"/>
    <property type="match status" value="1"/>
</dbReference>
<accession>A0A8A4TFQ6</accession>
<dbReference type="PANTHER" id="PTHR10587">
    <property type="entry name" value="GLYCOSYL TRANSFERASE-RELATED"/>
    <property type="match status" value="1"/>
</dbReference>
<dbReference type="KEGG" id="scor:J3U87_22485"/>
<keyword evidence="1" id="KW-0479">Metal-binding</keyword>
<dbReference type="AlphaFoldDB" id="A0A8A4TFQ6"/>
<dbReference type="PANTHER" id="PTHR10587:SF133">
    <property type="entry name" value="CHITIN DEACETYLASE 1-RELATED"/>
    <property type="match status" value="1"/>
</dbReference>
<dbReference type="Proteomes" id="UP000663929">
    <property type="component" value="Chromosome"/>
</dbReference>
<keyword evidence="2" id="KW-0378">Hydrolase</keyword>
<dbReference type="Gene3D" id="3.20.20.370">
    <property type="entry name" value="Glycoside hydrolase/deacetylase"/>
    <property type="match status" value="1"/>
</dbReference>
<evidence type="ECO:0000259" key="3">
    <source>
        <dbReference type="Pfam" id="PF01522"/>
    </source>
</evidence>
<sequence>MPICDSSQDLKAPRAVRGTRGARSQITKGRIIGAWFLLLWSLPIASYGQSVALSFDDGLDPRTHAHATATNHAILKALAEAQVSSIFFVAGGRVDSPEGLALVRTWGESGHAVANHTYAHANYGSKRTTLAAFMADIERNERLLERYPGWTKRFRFPYLKEGETAEKRDGLRVWLKERGYRSGAVSIDASDWYYDRRYVAWRDTHPGGDPSAYRAAYLEHLWQRANYYDDLSQRLFGRSVPHVLLLHVNQINAAFLGDVVAMFRAKGWTLIDAAQAFQDPVYAMEPKVLPAGESLLWSLAKQRGMADLRYPAEDGRYEKPLLDKLGL</sequence>
<keyword evidence="5" id="KW-1185">Reference proteome</keyword>
<dbReference type="CDD" id="cd10960">
    <property type="entry name" value="CE4_NodB_like_1"/>
    <property type="match status" value="1"/>
</dbReference>
<dbReference type="InterPro" id="IPR002509">
    <property type="entry name" value="NODB_dom"/>
</dbReference>
<dbReference type="GO" id="GO:0046872">
    <property type="term" value="F:metal ion binding"/>
    <property type="evidence" value="ECO:0007669"/>
    <property type="project" value="UniProtKB-KW"/>
</dbReference>
<gene>
    <name evidence="4" type="ORF">J3U87_22485</name>
</gene>
<protein>
    <submittedName>
        <fullName evidence="4">Polysaccharide deacetylase family protein</fullName>
    </submittedName>
</protein>
<evidence type="ECO:0000256" key="2">
    <source>
        <dbReference type="ARBA" id="ARBA00022801"/>
    </source>
</evidence>
<evidence type="ECO:0000313" key="5">
    <source>
        <dbReference type="Proteomes" id="UP000663929"/>
    </source>
</evidence>
<dbReference type="InterPro" id="IPR011330">
    <property type="entry name" value="Glyco_hydro/deAcase_b/a-brl"/>
</dbReference>
<reference evidence="4" key="1">
    <citation type="submission" date="2021-03" db="EMBL/GenBank/DDBJ databases">
        <title>Acanthopleuribacteraceae sp. M133.</title>
        <authorList>
            <person name="Wang G."/>
        </authorList>
    </citation>
    <scope>NUCLEOTIDE SEQUENCE</scope>
    <source>
        <strain evidence="4">M133</strain>
    </source>
</reference>
<dbReference type="InterPro" id="IPR050248">
    <property type="entry name" value="Polysacc_deacetylase_ArnD"/>
</dbReference>
<dbReference type="Pfam" id="PF01522">
    <property type="entry name" value="Polysacc_deac_1"/>
    <property type="match status" value="1"/>
</dbReference>
<evidence type="ECO:0000313" key="4">
    <source>
        <dbReference type="EMBL" id="QTD48357.1"/>
    </source>
</evidence>
<dbReference type="GO" id="GO:0005975">
    <property type="term" value="P:carbohydrate metabolic process"/>
    <property type="evidence" value="ECO:0007669"/>
    <property type="project" value="InterPro"/>
</dbReference>
<evidence type="ECO:0000256" key="1">
    <source>
        <dbReference type="ARBA" id="ARBA00022723"/>
    </source>
</evidence>
<name>A0A8A4TFQ6_SULCO</name>
<feature type="domain" description="NodB homology" evidence="3">
    <location>
        <begin position="49"/>
        <end position="165"/>
    </location>
</feature>
<proteinExistence type="predicted"/>
<dbReference type="GO" id="GO:0016810">
    <property type="term" value="F:hydrolase activity, acting on carbon-nitrogen (but not peptide) bonds"/>
    <property type="evidence" value="ECO:0007669"/>
    <property type="project" value="InterPro"/>
</dbReference>
<organism evidence="4 5">
    <name type="scientific">Sulfidibacter corallicola</name>
    <dbReference type="NCBI Taxonomy" id="2818388"/>
    <lineage>
        <taxon>Bacteria</taxon>
        <taxon>Pseudomonadati</taxon>
        <taxon>Acidobacteriota</taxon>
        <taxon>Holophagae</taxon>
        <taxon>Acanthopleuribacterales</taxon>
        <taxon>Acanthopleuribacteraceae</taxon>
        <taxon>Sulfidibacter</taxon>
    </lineage>
</organism>
<dbReference type="GO" id="GO:0016020">
    <property type="term" value="C:membrane"/>
    <property type="evidence" value="ECO:0007669"/>
    <property type="project" value="TreeGrafter"/>
</dbReference>
<dbReference type="RefSeq" id="WP_237378011.1">
    <property type="nucleotide sequence ID" value="NZ_CP071793.1"/>
</dbReference>
<dbReference type="EMBL" id="CP071793">
    <property type="protein sequence ID" value="QTD48357.1"/>
    <property type="molecule type" value="Genomic_DNA"/>
</dbReference>